<gene>
    <name evidence="2" type="ORF">BU26DRAFT_515313</name>
</gene>
<feature type="signal peptide" evidence="1">
    <location>
        <begin position="1"/>
        <end position="18"/>
    </location>
</feature>
<organism evidence="2 3">
    <name type="scientific">Trematosphaeria pertusa</name>
    <dbReference type="NCBI Taxonomy" id="390896"/>
    <lineage>
        <taxon>Eukaryota</taxon>
        <taxon>Fungi</taxon>
        <taxon>Dikarya</taxon>
        <taxon>Ascomycota</taxon>
        <taxon>Pezizomycotina</taxon>
        <taxon>Dothideomycetes</taxon>
        <taxon>Pleosporomycetidae</taxon>
        <taxon>Pleosporales</taxon>
        <taxon>Massarineae</taxon>
        <taxon>Trematosphaeriaceae</taxon>
        <taxon>Trematosphaeria</taxon>
    </lineage>
</organism>
<keyword evidence="3" id="KW-1185">Reference proteome</keyword>
<dbReference type="Proteomes" id="UP000800094">
    <property type="component" value="Unassembled WGS sequence"/>
</dbReference>
<dbReference type="EMBL" id="ML987191">
    <property type="protein sequence ID" value="KAF2252891.1"/>
    <property type="molecule type" value="Genomic_DNA"/>
</dbReference>
<accession>A0A6A6IR03</accession>
<reference evidence="2" key="1">
    <citation type="journal article" date="2020" name="Stud. Mycol.">
        <title>101 Dothideomycetes genomes: a test case for predicting lifestyles and emergence of pathogens.</title>
        <authorList>
            <person name="Haridas S."/>
            <person name="Albert R."/>
            <person name="Binder M."/>
            <person name="Bloem J."/>
            <person name="Labutti K."/>
            <person name="Salamov A."/>
            <person name="Andreopoulos B."/>
            <person name="Baker S."/>
            <person name="Barry K."/>
            <person name="Bills G."/>
            <person name="Bluhm B."/>
            <person name="Cannon C."/>
            <person name="Castanera R."/>
            <person name="Culley D."/>
            <person name="Daum C."/>
            <person name="Ezra D."/>
            <person name="Gonzalez J."/>
            <person name="Henrissat B."/>
            <person name="Kuo A."/>
            <person name="Liang C."/>
            <person name="Lipzen A."/>
            <person name="Lutzoni F."/>
            <person name="Magnuson J."/>
            <person name="Mondo S."/>
            <person name="Nolan M."/>
            <person name="Ohm R."/>
            <person name="Pangilinan J."/>
            <person name="Park H.-J."/>
            <person name="Ramirez L."/>
            <person name="Alfaro M."/>
            <person name="Sun H."/>
            <person name="Tritt A."/>
            <person name="Yoshinaga Y."/>
            <person name="Zwiers L.-H."/>
            <person name="Turgeon B."/>
            <person name="Goodwin S."/>
            <person name="Spatafora J."/>
            <person name="Crous P."/>
            <person name="Grigoriev I."/>
        </authorList>
    </citation>
    <scope>NUCLEOTIDE SEQUENCE</scope>
    <source>
        <strain evidence="2">CBS 122368</strain>
    </source>
</reference>
<feature type="chain" id="PRO_5025488132" description="Ubiquitin 3 binding protein But2 C-terminal domain-containing protein" evidence="1">
    <location>
        <begin position="19"/>
        <end position="249"/>
    </location>
</feature>
<dbReference type="GeneID" id="54581365"/>
<evidence type="ECO:0008006" key="4">
    <source>
        <dbReference type="Google" id="ProtNLM"/>
    </source>
</evidence>
<protein>
    <recommendedName>
        <fullName evidence="4">Ubiquitin 3 binding protein But2 C-terminal domain-containing protein</fullName>
    </recommendedName>
</protein>
<dbReference type="OrthoDB" id="4132046at2759"/>
<keyword evidence="1" id="KW-0732">Signal</keyword>
<evidence type="ECO:0000256" key="1">
    <source>
        <dbReference type="SAM" id="SignalP"/>
    </source>
</evidence>
<proteinExistence type="predicted"/>
<evidence type="ECO:0000313" key="3">
    <source>
        <dbReference type="Proteomes" id="UP000800094"/>
    </source>
</evidence>
<sequence length="249" mass="26991">MQFTTAVLAALSTVGALALPQYEYTDNSVIVQLGGDDELATQTQFSKVQYGQREEQMPVGSSGPFKTVNLEVGKGVQQQNLRCQVLDDAGKPIVLMRGANVDITFSDADKGEWQFRKESMVSNIICDPTFVAIDPSEKDVTIILSGPSELATQTTLLLGGTTLEAQSPTGSFGPYNTVELRVGSLVENQALRCQVRDLYGNPIIIRRGENTDITFSDAKKGSWAFLKPAESEVHAIICDPAFVAQKIIV</sequence>
<dbReference type="RefSeq" id="XP_033687895.1">
    <property type="nucleotide sequence ID" value="XM_033828035.1"/>
</dbReference>
<dbReference type="AlphaFoldDB" id="A0A6A6IR03"/>
<name>A0A6A6IR03_9PLEO</name>
<evidence type="ECO:0000313" key="2">
    <source>
        <dbReference type="EMBL" id="KAF2252891.1"/>
    </source>
</evidence>